<accession>A0A485MCA3</accession>
<evidence type="ECO:0000313" key="2">
    <source>
        <dbReference type="EMBL" id="VFU18618.1"/>
    </source>
</evidence>
<dbReference type="PROSITE" id="PS00409">
    <property type="entry name" value="PROKAR_NTER_METHYL"/>
    <property type="match status" value="1"/>
</dbReference>
<dbReference type="SUPFAM" id="SSF54523">
    <property type="entry name" value="Pili subunits"/>
    <property type="match status" value="1"/>
</dbReference>
<dbReference type="Pfam" id="PF07963">
    <property type="entry name" value="N_methyl"/>
    <property type="match status" value="1"/>
</dbReference>
<dbReference type="EMBL" id="CAADRM010000155">
    <property type="protein sequence ID" value="VFU18618.1"/>
    <property type="molecule type" value="Genomic_DNA"/>
</dbReference>
<proteinExistence type="predicted"/>
<gene>
    <name evidence="2" type="ORF">SCFA_870005</name>
</gene>
<dbReference type="AlphaFoldDB" id="A0A485MCA3"/>
<keyword evidence="1" id="KW-1133">Transmembrane helix</keyword>
<evidence type="ECO:0008006" key="3">
    <source>
        <dbReference type="Google" id="ProtNLM"/>
    </source>
</evidence>
<keyword evidence="1" id="KW-0472">Membrane</keyword>
<reference evidence="2" key="1">
    <citation type="submission" date="2019-03" db="EMBL/GenBank/DDBJ databases">
        <authorList>
            <person name="Hao L."/>
        </authorList>
    </citation>
    <scope>NUCLEOTIDE SEQUENCE</scope>
</reference>
<organism evidence="2">
    <name type="scientific">anaerobic digester metagenome</name>
    <dbReference type="NCBI Taxonomy" id="1263854"/>
    <lineage>
        <taxon>unclassified sequences</taxon>
        <taxon>metagenomes</taxon>
        <taxon>ecological metagenomes</taxon>
    </lineage>
</organism>
<protein>
    <recommendedName>
        <fullName evidence="3">Prepilin-type N-terminal cleavage/methylation domain-containing protein</fullName>
    </recommendedName>
</protein>
<dbReference type="Gene3D" id="3.30.700.10">
    <property type="entry name" value="Glycoprotein, Type 4 Pilin"/>
    <property type="match status" value="1"/>
</dbReference>
<dbReference type="NCBIfam" id="TIGR02532">
    <property type="entry name" value="IV_pilin_GFxxxE"/>
    <property type="match status" value="1"/>
</dbReference>
<name>A0A485MCA3_9ZZZZ</name>
<dbReference type="InterPro" id="IPR012902">
    <property type="entry name" value="N_methyl_site"/>
</dbReference>
<evidence type="ECO:0000256" key="1">
    <source>
        <dbReference type="SAM" id="Phobius"/>
    </source>
</evidence>
<dbReference type="InterPro" id="IPR045584">
    <property type="entry name" value="Pilin-like"/>
</dbReference>
<feature type="transmembrane region" description="Helical" evidence="1">
    <location>
        <begin position="12"/>
        <end position="37"/>
    </location>
</feature>
<keyword evidence="1" id="KW-0812">Transmembrane</keyword>
<sequence>MMSICRFFQDNRGLTLIELMIVLALSLVLMGAVYLAFHAQQVSGNEQQQVASVQQDLRAVMLAIEKDLRNAGCDPLFVNTPTNMIFGIQTPLANDSLTVSYDLDADGTLDTGEQITYALVDGVLQRTSGPATITLADNIEQLEFTYLDIDGVSTNNLSDIRSIEVRVAMKGMNGKVERTLNRRIKCRNMGL</sequence>